<proteinExistence type="predicted"/>
<keyword evidence="3" id="KW-1185">Reference proteome</keyword>
<dbReference type="HOGENOM" id="CLU_1798292_0_0_1"/>
<gene>
    <name evidence="1" type="ORF">CAPTEDRAFT_191784</name>
</gene>
<evidence type="ECO:0000313" key="3">
    <source>
        <dbReference type="Proteomes" id="UP000014760"/>
    </source>
</evidence>
<evidence type="ECO:0000313" key="1">
    <source>
        <dbReference type="EMBL" id="ELT93642.1"/>
    </source>
</evidence>
<reference evidence="1 3" key="2">
    <citation type="journal article" date="2013" name="Nature">
        <title>Insights into bilaterian evolution from three spiralian genomes.</title>
        <authorList>
            <person name="Simakov O."/>
            <person name="Marletaz F."/>
            <person name="Cho S.J."/>
            <person name="Edsinger-Gonzales E."/>
            <person name="Havlak P."/>
            <person name="Hellsten U."/>
            <person name="Kuo D.H."/>
            <person name="Larsson T."/>
            <person name="Lv J."/>
            <person name="Arendt D."/>
            <person name="Savage R."/>
            <person name="Osoegawa K."/>
            <person name="de Jong P."/>
            <person name="Grimwood J."/>
            <person name="Chapman J.A."/>
            <person name="Shapiro H."/>
            <person name="Aerts A."/>
            <person name="Otillar R.P."/>
            <person name="Terry A.Y."/>
            <person name="Boore J.L."/>
            <person name="Grigoriev I.V."/>
            <person name="Lindberg D.R."/>
            <person name="Seaver E.C."/>
            <person name="Weisblat D.A."/>
            <person name="Putnam N.H."/>
            <person name="Rokhsar D.S."/>
        </authorList>
    </citation>
    <scope>NUCLEOTIDE SEQUENCE</scope>
    <source>
        <strain evidence="1 3">I ESC-2004</strain>
    </source>
</reference>
<name>R7TJG3_CAPTE</name>
<dbReference type="AlphaFoldDB" id="R7TJG3"/>
<dbReference type="Proteomes" id="UP000014760">
    <property type="component" value="Unassembled WGS sequence"/>
</dbReference>
<sequence>MYNQDSFDSDETAELIVDVDHRACKCPICTHDAVISLDDVARAARRLNKLNGSGLFSTDHILRGGHALHQAIAELFPTMIRTGTTPTLMFDSVVIPIPKNTRKSLNDSKDYRGIALNNPLSKPFEVSLLMCHSDVFNTSDMQFG</sequence>
<evidence type="ECO:0000313" key="2">
    <source>
        <dbReference type="EnsemblMetazoa" id="CapteP191784"/>
    </source>
</evidence>
<reference evidence="2" key="3">
    <citation type="submission" date="2015-06" db="UniProtKB">
        <authorList>
            <consortium name="EnsemblMetazoa"/>
        </authorList>
    </citation>
    <scope>IDENTIFICATION</scope>
</reference>
<dbReference type="EMBL" id="KB309686">
    <property type="protein sequence ID" value="ELT93642.1"/>
    <property type="molecule type" value="Genomic_DNA"/>
</dbReference>
<dbReference type="EMBL" id="AMQN01012689">
    <property type="status" value="NOT_ANNOTATED_CDS"/>
    <property type="molecule type" value="Genomic_DNA"/>
</dbReference>
<protein>
    <submittedName>
        <fullName evidence="1 2">Uncharacterized protein</fullName>
    </submittedName>
</protein>
<organism evidence="1">
    <name type="scientific">Capitella teleta</name>
    <name type="common">Polychaete worm</name>
    <dbReference type="NCBI Taxonomy" id="283909"/>
    <lineage>
        <taxon>Eukaryota</taxon>
        <taxon>Metazoa</taxon>
        <taxon>Spiralia</taxon>
        <taxon>Lophotrochozoa</taxon>
        <taxon>Annelida</taxon>
        <taxon>Polychaeta</taxon>
        <taxon>Sedentaria</taxon>
        <taxon>Scolecida</taxon>
        <taxon>Capitellidae</taxon>
        <taxon>Capitella</taxon>
    </lineage>
</organism>
<accession>R7TJG3</accession>
<dbReference type="EnsemblMetazoa" id="CapteT191784">
    <property type="protein sequence ID" value="CapteP191784"/>
    <property type="gene ID" value="CapteG191784"/>
</dbReference>
<reference evidence="3" key="1">
    <citation type="submission" date="2012-12" db="EMBL/GenBank/DDBJ databases">
        <authorList>
            <person name="Hellsten U."/>
            <person name="Grimwood J."/>
            <person name="Chapman J.A."/>
            <person name="Shapiro H."/>
            <person name="Aerts A."/>
            <person name="Otillar R.P."/>
            <person name="Terry A.Y."/>
            <person name="Boore J.L."/>
            <person name="Simakov O."/>
            <person name="Marletaz F."/>
            <person name="Cho S.-J."/>
            <person name="Edsinger-Gonzales E."/>
            <person name="Havlak P."/>
            <person name="Kuo D.-H."/>
            <person name="Larsson T."/>
            <person name="Lv J."/>
            <person name="Arendt D."/>
            <person name="Savage R."/>
            <person name="Osoegawa K."/>
            <person name="de Jong P."/>
            <person name="Lindberg D.R."/>
            <person name="Seaver E.C."/>
            <person name="Weisblat D.A."/>
            <person name="Putnam N.H."/>
            <person name="Grigoriev I.V."/>
            <person name="Rokhsar D.S."/>
        </authorList>
    </citation>
    <scope>NUCLEOTIDE SEQUENCE</scope>
    <source>
        <strain evidence="3">I ESC-2004</strain>
    </source>
</reference>